<accession>W5T976</accession>
<dbReference type="HOGENOM" id="CLU_054533_0_0_11"/>
<evidence type="ECO:0000256" key="1">
    <source>
        <dbReference type="SAM" id="SignalP"/>
    </source>
</evidence>
<evidence type="ECO:0000313" key="5">
    <source>
        <dbReference type="Proteomes" id="UP000019150"/>
    </source>
</evidence>
<name>W5T976_9NOCA</name>
<dbReference type="EMBL" id="CP006850">
    <property type="protein sequence ID" value="AHH15782.1"/>
    <property type="molecule type" value="Genomic_DNA"/>
</dbReference>
<organism evidence="4 5">
    <name type="scientific">Nocardia nova SH22a</name>
    <dbReference type="NCBI Taxonomy" id="1415166"/>
    <lineage>
        <taxon>Bacteria</taxon>
        <taxon>Bacillati</taxon>
        <taxon>Actinomycetota</taxon>
        <taxon>Actinomycetes</taxon>
        <taxon>Mycobacteriales</taxon>
        <taxon>Nocardiaceae</taxon>
        <taxon>Nocardia</taxon>
    </lineage>
</organism>
<dbReference type="Proteomes" id="UP000019150">
    <property type="component" value="Chromosome"/>
</dbReference>
<dbReference type="InterPro" id="IPR055797">
    <property type="entry name" value="DUF7373"/>
</dbReference>
<evidence type="ECO:0000259" key="2">
    <source>
        <dbReference type="Pfam" id="PF24088"/>
    </source>
</evidence>
<dbReference type="PROSITE" id="PS51257">
    <property type="entry name" value="PROKAR_LIPOPROTEIN"/>
    <property type="match status" value="1"/>
</dbReference>
<dbReference type="InterPro" id="IPR056463">
    <property type="entry name" value="DUF7373_C"/>
</dbReference>
<protein>
    <recommendedName>
        <fullName evidence="6">Lipoprotein</fullName>
    </recommendedName>
</protein>
<feature type="domain" description="DUF7373" evidence="3">
    <location>
        <begin position="256"/>
        <end position="395"/>
    </location>
</feature>
<dbReference type="KEGG" id="nno:NONO_c09750"/>
<keyword evidence="5" id="KW-1185">Reference proteome</keyword>
<dbReference type="STRING" id="1415166.NONO_c09750"/>
<dbReference type="Pfam" id="PF24088">
    <property type="entry name" value="DUF7373"/>
    <property type="match status" value="1"/>
</dbReference>
<proteinExistence type="predicted"/>
<dbReference type="AlphaFoldDB" id="W5T976"/>
<evidence type="ECO:0000313" key="4">
    <source>
        <dbReference type="EMBL" id="AHH15782.1"/>
    </source>
</evidence>
<feature type="chain" id="PRO_5038857090" description="Lipoprotein" evidence="1">
    <location>
        <begin position="29"/>
        <end position="397"/>
    </location>
</feature>
<dbReference type="Pfam" id="PF24092">
    <property type="entry name" value="DUF7373_C"/>
    <property type="match status" value="1"/>
</dbReference>
<feature type="signal peptide" evidence="1">
    <location>
        <begin position="1"/>
        <end position="28"/>
    </location>
</feature>
<evidence type="ECO:0000259" key="3">
    <source>
        <dbReference type="Pfam" id="PF24092"/>
    </source>
</evidence>
<sequence length="397" mass="44239">MRTLRAFACVSASVAVALSLTSCGSSVAGSATPAEIDVRKLDIGNYSPDPSNILDKYIPLIDSGRELAIMRLGDKIANGDEIDPSLIYNTGVAIDEPKDRHTLGDSKPFIEALEQNGMLYGLQMHKRQRPDDAPVVGDKLVNLTVYQFPDDNSAKAAADTFESIDLAFAQDQNQPVHLDKYPDARSHWRPGIRTMGSWIAVGHYMLEVFIRVPAPQLPDLTSFIQHIYDVQVPMLRSLPPLSKKEILHLPYDPEGMLRRTLDPQKIFMPDLLNYAYYTAHSARNFTNPAGRAMMDLGKVDAASQRVGVTMLWRSRDVDSAREMFEEMRRQAKGPVDPPSGITSSYCDQGPADSFDNGSRFRCVIRYDRYVARLISNQLKDAQQLAAAQYAVLANSWQ</sequence>
<feature type="domain" description="DUF7373" evidence="2">
    <location>
        <begin position="62"/>
        <end position="250"/>
    </location>
</feature>
<evidence type="ECO:0008006" key="6">
    <source>
        <dbReference type="Google" id="ProtNLM"/>
    </source>
</evidence>
<dbReference type="eggNOG" id="ENOG5032HB7">
    <property type="taxonomic scope" value="Bacteria"/>
</dbReference>
<gene>
    <name evidence="4" type="ORF">NONO_c09750</name>
</gene>
<keyword evidence="1" id="KW-0732">Signal</keyword>
<reference evidence="4 5" key="1">
    <citation type="journal article" date="2014" name="Appl. Environ. Microbiol.">
        <title>Insights into the Microbial Degradation of Rubber and Gutta-Percha by Analysis of the Complete Genome of Nocardia nova SH22a.</title>
        <authorList>
            <person name="Luo Q."/>
            <person name="Hiessl S."/>
            <person name="Poehlein A."/>
            <person name="Daniel R."/>
            <person name="Steinbuchel A."/>
        </authorList>
    </citation>
    <scope>NUCLEOTIDE SEQUENCE [LARGE SCALE GENOMIC DNA]</scope>
    <source>
        <strain evidence="4">SH22a</strain>
    </source>
</reference>